<protein>
    <recommendedName>
        <fullName evidence="4">PA14 domain-containing protein</fullName>
    </recommendedName>
</protein>
<comment type="caution">
    <text evidence="2">The sequence shown here is derived from an EMBL/GenBank/DDBJ whole genome shotgun (WGS) entry which is preliminary data.</text>
</comment>
<keyword evidence="3" id="KW-1185">Reference proteome</keyword>
<evidence type="ECO:0000313" key="2">
    <source>
        <dbReference type="EMBL" id="RDW88412.1"/>
    </source>
</evidence>
<gene>
    <name evidence="2" type="ORF">BP6252_00444</name>
</gene>
<feature type="region of interest" description="Disordered" evidence="1">
    <location>
        <begin position="988"/>
        <end position="1967"/>
    </location>
</feature>
<evidence type="ECO:0000313" key="3">
    <source>
        <dbReference type="Proteomes" id="UP000256645"/>
    </source>
</evidence>
<accession>A0A3D8SQ42</accession>
<dbReference type="OrthoDB" id="4388755at2759"/>
<name>A0A3D8SQ42_9HELO</name>
<feature type="compositionally biased region" description="Polar residues" evidence="1">
    <location>
        <begin position="1492"/>
        <end position="1505"/>
    </location>
</feature>
<dbReference type="Proteomes" id="UP000256645">
    <property type="component" value="Unassembled WGS sequence"/>
</dbReference>
<proteinExistence type="predicted"/>
<evidence type="ECO:0000256" key="1">
    <source>
        <dbReference type="SAM" id="MobiDB-lite"/>
    </source>
</evidence>
<feature type="region of interest" description="Disordered" evidence="1">
    <location>
        <begin position="777"/>
        <end position="797"/>
    </location>
</feature>
<feature type="compositionally biased region" description="Low complexity" evidence="1">
    <location>
        <begin position="1448"/>
        <end position="1491"/>
    </location>
</feature>
<sequence>MLSIFLLLLPIAECIEFRQNEATCIGPFASVVTVSQYRVCFNTSISTNTTITVNSDASLIVENAPTFLHTTATFTEYITQYITGSKLPTTPAPFNPQIGTSSQQPPAIYSATDFNIPNGITSPEFASPGPGNLPSSNTGQNPSGNANTAPQFSVDFQTISELGAGFVIPESTVKSIVTTIFLQSVVTFTEDGTTFVSTRPESTSIYTIDLVIPATTKTRGSINPSDYVGVAITEYESVITSVITVSFPGVTSTALGPGATIVITQPGSLSYYTKIITIFATTLGDVPQTSLEIPDSQSNSQNAIPGLVLTPTVKSTDPGSQTKTNGGLIFTTLEPTDTTSYTMAVTPPPSLVLPGEDVISVVTSVLPEYTSTSTDQSGNTIVITRPASTTIYTTTFTASSSALAGSSDILSLTSESATTWTNFGEQAGAAGWPGTSGVQVPTLGSPSSIVLGTAIPQPPSYPSYTTSTAYATSIFSTLGSLTTAINPVSTFVITLSEQSYSVSTIFSIHVSDGTTIQQPVSTSIIYPSIYSSSQIITTLYSTIVSEVSGSQMTTLLPFSTFTVTPPESTLSAVVSTIYSTVVTVNSGIPTTIVQPVSTVLVSDPTSTSETTANGNEQVQTSTIYNTVVSGILGSQTTFLQPVSTVVITRTISSSSTTISAPDSSTTFISGNISGPQTTTSQPQSTFNLVSTTSTFGGVSFGTSTAQSSTITSSSDSVITSVSLFPTFLSSSIIYSTTVVSNSGSVTTIVQPISTVVVVSATSISISTAPTGGIVVTSTQASNNPPVQGTTSSQPSASPTVADNIVFLLQPVQNKTINGNQKRQESFDTLPVAEQLFNGHYIDLAKRQNGSDTTPTNDTNYVSSQGIIADPCKPATLFAISSSNLATGGGGYYGAIPGQNYSVFTSTWDPAATIIDKFTITGGILTWANSLFEGGSARFCNTTEGVVIAVYQGLLPSNCTAISLVYQGGGICPPEVTAAQNFDFPATATSTTSELPASTESSSSQISVSNPSGSSTSSASTDPLQQSAATSPTISSSSTEETSSLSSSSSPSQTTSSSGTSSIGLASSDSLSTTSAESSSSSANSSTGSKSSDMSQSLSDSTTTTASSQLSSIASATRTSEDSSTSLLPSSSVRSSSTTDFSGSQSPSVQSTTTRSQVQTTSSIQQSQTTSDIPSSSNSSSSISHSTGNNSQLTSSSSAASSTDLNGSDSYSPVSSTTTGVPSSTTSTLSGAGSTDSGISSTTSSSRALTNSVSVSPNSDSSSSDHTTSTIASDSTVSSASITSSLSATDSSATVLGSTTSTSSRAGSTDLSVSSTVSSSSAPSDSVSVSSSSGSSGSDLITSTIASDSTTSSLPATGSSTTDLGSSTSTSDRSSTPPSSDSSSSDSASFTSTSESTTSTLSSDTLSLDLSTTSSNDLGLTSTTSSDFTTSDTPASTVLSDTSSDPGISLTSSSQGSSTTTPDVTASTDQTSDSTTSSSSYTISSSDDSSSTQLIPTSTTDNLDVNSTSSSDFSVTTTSDTTSSDFTTEATTSSLTSGVSSPDSTSSLTSSTDAILSPTISSTDPLSTTTDASSTSDSSASTSESSSASVTDATTASDSSSSTSESSSDNITDATTTSDLSSSTSESSSDSTTSSITLTDTVSSTSSDSSTTIDGSSTSDSSTSTSDSSSDSITDATTTSELSSSTPESSLDSTTSSITLTETVSSTSSDSSTTIDGSSTSDSSTSTSESSSDSITDVTTTSESSSSTSESSSDSITDTSTTSDSSSSTSESSSDSNTDATATSALSTSTSESSSDSITDTTTTASDLSSSTSESSSDNITGATTTSDPSTSTSESSSDSITDTTTTSDPSTSTSESSSDSITDATTTASDLSSSTSESSSDSTTSSITLTETVSSTSSDSSTTTDFSITSDSSSSTSESSSTELSSTSSETTDIPTSSLTSSDSAQTSDSTTLSFTPTDTVSSTSSDFVTTTTFLDDGQPGFTSTSGFNVLVGYEVPTSTFVTTIDPFSAPYTTTVPASGSTPGTVIIGSPASVSYTTETIYLDNNESPFTSTSGSLVQIGYDVPYYTITQELDPFSSAYTSTVPASQNIPGTVIIGSPDAISYTTETMYLDNNETPYTRTSQSVVQIGVDVPYFTVTSDLDPFTTPYTSTIQAIGSTPGTVVIGNPITATYYTVTTYLYNGESPFTSSSRDQIFIGVDALTETITDSIDPFSAPYTSTIPASGSVPATVVIGSPGEASYFTTTTYLDNGETPFTSSSRDQIVIGVEAATVTITTLIDPFSPTFTSTQPAVGSTPGTVLIGQPDSISFQTSTTYLDNGEQEFTSTSRDQVLIGVDATTVTITSGIDPFSSGYTSTQPASGSIPGTIIVGSPNPILFYTSTTYLDNGEQPFTSTIRDEVLVGVDAQTVTVTSGIDAFSSPFTSTQLAVDSTPGTVLIGSPSAIVYVTSTTYLDNGETPFTTTSRDQVVIGTQVSTLTTTLTLSAGQSGYTSTVSAIGSIQGTVIFATAADYVMETTYLDETDSPFTSTADGTILLGSPVSTPTITTTLSADSAGYTSTIVRSGNTPGEVIVGTPAQYEIITSYLDQTESGFTSTSGGTIYIGSPVSTPVSTTTISADSAAFTSTFSRSGSLPGVIIVGTPADYQTSTSYLDDPSQTPFTSTIGGTIIIGSVVSTITITTTQPAYAAAFTSTFPGNGSNAGTVLIGSPSQYQTITSYIDDPAEAAFTSTSDGNVIIGTQVSTVTITTTIPAYATAFSSTIPASGDVLGTVIIGSPSDYETTTSYIDDPAQPPFTSTSDGNVIIGTQVSTITIITTIPAYAIAYSSTIPASRDILGTVIIGSPSDYLTTTSFIDDPAQAPFTITSEGNVIIGTQVSTITTTTAIPAYATAFSSTIPARGDVLGTVIIGSPSDYQTTTSYIDDPAQDPFTSTSDGNVIIGTQVGTVTTTTTIPAYATAFSSTIPARGDVLGTVIIGSPSDYQTTTSYIDDPAEAPFTSTLDGNVIIGTQVSTITTTTIIPAYATAFSSTIPASRDILGTVIVGSPSQYQTSTSYIDDPAEAPFTSTTGGVIVIGTQVSTVTITTTIPAYETAFSSTISASGDVLGTVIIGSPSDYQTSTSYIDDPAEAPFTRTTGGVIVIGTQVSTLTTTTTIPAYATAFTSTISASGDVLGTVIVGSPSQYQTSTSYIDDPAEAPFTSTSDGNVIIGTQVQTVTTTTTLPAYAIPYTSTIQASGAILGTVIVGSPSDYQTSTSYIDDPAEAPFTSTTGGLVVIGSQVSTITSTVSLPAYATPYLSTIPASGAVLGTVIIGSPSDYQTSTSYIDDPAEAPFTRTTDGLVVIGSQVSTITSTISLPAYATPYSSTIPASGAVLGTVIIGAPSDYQTITSYIDDPAQAPFTSTSGETIVIGSQVSTISTTTTLPAYSSGFTSVVSASGSVQGTYLVGTPSQYITSTTYLDDPAQTSFVSTDGGLVLIGIQVSTTSITSTLPAYATGFTSVISAIGSTPGTYIVGTPAPYVTSTTFLDDPTQSAFVSTNGGTVIIGSVVSTVTTTITIPAYSSGFTSVVSASGSIPGTYVVGTPSQYVTTTTYLNDPAQSSFVSTDGGLVIVGSVVSTISTTTTLPPYAPSYISTIRAQGSTPGTVIYGQPGQFTTQTSYLYNGEVPYTSTYLGDVVIGVDATTISSTTTLEAGQQGYTTTIPASGSIPATYIVGSPSQFVTTTSYLYRGEAPYTSTSAGNIIIGIDAVTASSTVTLAPGQSGYTSIFSASGSNPGTYIVGSPAQYTTITTYLYHGETPYTSTSSGNIIIGVDAVTITTTVLLAQGQAGYTSIVSASGSLPGSYIVGTPAQYPIRTSYLYQGESPYISTISNTIVIGVDAVTFSTTSTLPPGQTGYTSVISASGSVPGTYIVGTPLQYTTRTSYLYNGEPPYSSTVAGSVIIAIDALTVSTTTTLAPGQAGYTSIISASGSNAGSYIVGTPAPYTTTTSYLYNGQPTYVSTIGGNIIYGVAATTSSRTTTLDPGSAGYTSVVSASGSIPGTYIVGTPAPYTTITSYLYNGQPTYVSTIGGNIIYGIAATTYSQTTTLAPGSAGYTSVISASGSVPGTYIVGTPAPYTTTTSYLYNGQSTYISTIGGNIVYGVAATTYSQTTTLAPGNAGYTSVISASGSIPGTYIVGITAPYTTTTSYLYNGQPTYASTIGGNIIYGVAAITSSRTTTLDPGSAGYTSVISASGSVPGTYIVGTTAPYTISTSYLYSGQAPYTSTSAGYIIYGVQASTTTITSFIGSNAAYASTITASGSVPGTVYVGYSQSYATVTTVGSQATTSTVPPSGTQAGTVYVVTVNQFAQATSIISASGYQPFCSSYLGYTQRYATATKTTTSVSSAINSINGGTTTVFVTPTITSFTTVPSSTTTQVIVITPTVTLLTAVVSTSGVKKRDIPTGDHDCGGCAMRSAEALAKRQALSTPAALATFAATILSSACSAQVTQATSVITVGPTVTATSRTTVPSTGPLATSTSIVAAVTQIITVASGVSTTVTTTTGTTQTTVSTTTVVVAAGAPTGTQTYLQLIRPINPGASYALSDPAPHMTDNYYLPNTREIFVLTGTKQLYSISHDAYYYRQVTKGVVPNSGKLFWSSTATDGETIFSSVYNSTLKYNELKATNPSTGSAYIFCCANVASSDDNTATGFHIYYNTAASGFPSGCIFTQLFLQPINLAT</sequence>
<reference evidence="2 3" key="1">
    <citation type="journal article" date="2018" name="IMA Fungus">
        <title>IMA Genome-F 9: Draft genome sequence of Annulohypoxylon stygium, Aspergillus mulundensis, Berkeleyomyces basicola (syn. Thielaviopsis basicola), Ceratocystis smalleyi, two Cercospora beticola strains, Coleophoma cylindrospora, Fusarium fracticaudum, Phialophora cf. hyalina, and Morchella septimelata.</title>
        <authorList>
            <person name="Wingfield B.D."/>
            <person name="Bills G.F."/>
            <person name="Dong Y."/>
            <person name="Huang W."/>
            <person name="Nel W.J."/>
            <person name="Swalarsk-Parry B.S."/>
            <person name="Vaghefi N."/>
            <person name="Wilken P.M."/>
            <person name="An Z."/>
            <person name="de Beer Z.W."/>
            <person name="De Vos L."/>
            <person name="Chen L."/>
            <person name="Duong T.A."/>
            <person name="Gao Y."/>
            <person name="Hammerbacher A."/>
            <person name="Kikkert J.R."/>
            <person name="Li Y."/>
            <person name="Li H."/>
            <person name="Li K."/>
            <person name="Li Q."/>
            <person name="Liu X."/>
            <person name="Ma X."/>
            <person name="Naidoo K."/>
            <person name="Pethybridge S.J."/>
            <person name="Sun J."/>
            <person name="Steenkamp E.T."/>
            <person name="van der Nest M.A."/>
            <person name="van Wyk S."/>
            <person name="Wingfield M.J."/>
            <person name="Xiong C."/>
            <person name="Yue Q."/>
            <person name="Zhang X."/>
        </authorList>
    </citation>
    <scope>NUCLEOTIDE SEQUENCE [LARGE SCALE GENOMIC DNA]</scope>
    <source>
        <strain evidence="2 3">BP6252</strain>
    </source>
</reference>
<feature type="compositionally biased region" description="Polar residues" evidence="1">
    <location>
        <begin position="133"/>
        <end position="150"/>
    </location>
</feature>
<dbReference type="EMBL" id="PDLM01000001">
    <property type="protein sequence ID" value="RDW88412.1"/>
    <property type="molecule type" value="Genomic_DNA"/>
</dbReference>
<evidence type="ECO:0008006" key="4">
    <source>
        <dbReference type="Google" id="ProtNLM"/>
    </source>
</evidence>
<organism evidence="2 3">
    <name type="scientific">Coleophoma cylindrospora</name>
    <dbReference type="NCBI Taxonomy" id="1849047"/>
    <lineage>
        <taxon>Eukaryota</taxon>
        <taxon>Fungi</taxon>
        <taxon>Dikarya</taxon>
        <taxon>Ascomycota</taxon>
        <taxon>Pezizomycotina</taxon>
        <taxon>Leotiomycetes</taxon>
        <taxon>Helotiales</taxon>
        <taxon>Dermateaceae</taxon>
        <taxon>Coleophoma</taxon>
    </lineage>
</organism>
<feature type="compositionally biased region" description="Low complexity" evidence="1">
    <location>
        <begin position="988"/>
        <end position="1436"/>
    </location>
</feature>
<feature type="compositionally biased region" description="Low complexity" evidence="1">
    <location>
        <begin position="1506"/>
        <end position="1967"/>
    </location>
</feature>
<feature type="region of interest" description="Disordered" evidence="1">
    <location>
        <begin position="120"/>
        <end position="150"/>
    </location>
</feature>